<protein>
    <submittedName>
        <fullName evidence="1">Uncharacterized protein</fullName>
    </submittedName>
</protein>
<evidence type="ECO:0000313" key="1">
    <source>
        <dbReference type="EMBL" id="KAF5790392.1"/>
    </source>
</evidence>
<gene>
    <name evidence="1" type="ORF">HanXRQr2_Chr09g0382651</name>
</gene>
<proteinExistence type="predicted"/>
<dbReference type="Proteomes" id="UP000215914">
    <property type="component" value="Unassembled WGS sequence"/>
</dbReference>
<dbReference type="EMBL" id="MNCJ02000324">
    <property type="protein sequence ID" value="KAF5790392.1"/>
    <property type="molecule type" value="Genomic_DNA"/>
</dbReference>
<accession>A0A9K3I589</accession>
<reference evidence="1" key="1">
    <citation type="journal article" date="2017" name="Nature">
        <title>The sunflower genome provides insights into oil metabolism, flowering and Asterid evolution.</title>
        <authorList>
            <person name="Badouin H."/>
            <person name="Gouzy J."/>
            <person name="Grassa C.J."/>
            <person name="Murat F."/>
            <person name="Staton S.E."/>
            <person name="Cottret L."/>
            <person name="Lelandais-Briere C."/>
            <person name="Owens G.L."/>
            <person name="Carrere S."/>
            <person name="Mayjonade B."/>
            <person name="Legrand L."/>
            <person name="Gill N."/>
            <person name="Kane N.C."/>
            <person name="Bowers J.E."/>
            <person name="Hubner S."/>
            <person name="Bellec A."/>
            <person name="Berard A."/>
            <person name="Berges H."/>
            <person name="Blanchet N."/>
            <person name="Boniface M.C."/>
            <person name="Brunel D."/>
            <person name="Catrice O."/>
            <person name="Chaidir N."/>
            <person name="Claudel C."/>
            <person name="Donnadieu C."/>
            <person name="Faraut T."/>
            <person name="Fievet G."/>
            <person name="Helmstetter N."/>
            <person name="King M."/>
            <person name="Knapp S.J."/>
            <person name="Lai Z."/>
            <person name="Le Paslier M.C."/>
            <person name="Lippi Y."/>
            <person name="Lorenzon L."/>
            <person name="Mandel J.R."/>
            <person name="Marage G."/>
            <person name="Marchand G."/>
            <person name="Marquand E."/>
            <person name="Bret-Mestries E."/>
            <person name="Morien E."/>
            <person name="Nambeesan S."/>
            <person name="Nguyen T."/>
            <person name="Pegot-Espagnet P."/>
            <person name="Pouilly N."/>
            <person name="Raftis F."/>
            <person name="Sallet E."/>
            <person name="Schiex T."/>
            <person name="Thomas J."/>
            <person name="Vandecasteele C."/>
            <person name="Vares D."/>
            <person name="Vear F."/>
            <person name="Vautrin S."/>
            <person name="Crespi M."/>
            <person name="Mangin B."/>
            <person name="Burke J.M."/>
            <person name="Salse J."/>
            <person name="Munos S."/>
            <person name="Vincourt P."/>
            <person name="Rieseberg L.H."/>
            <person name="Langlade N.B."/>
        </authorList>
    </citation>
    <scope>NUCLEOTIDE SEQUENCE</scope>
    <source>
        <tissue evidence="1">Leaves</tissue>
    </source>
</reference>
<evidence type="ECO:0000313" key="2">
    <source>
        <dbReference type="Proteomes" id="UP000215914"/>
    </source>
</evidence>
<dbReference type="Gramene" id="mRNA:HanXRQr2_Chr09g0382651">
    <property type="protein sequence ID" value="CDS:HanXRQr2_Chr09g0382651.1"/>
    <property type="gene ID" value="HanXRQr2_Chr09g0382651"/>
</dbReference>
<comment type="caution">
    <text evidence="1">The sequence shown here is derived from an EMBL/GenBank/DDBJ whole genome shotgun (WGS) entry which is preliminary data.</text>
</comment>
<dbReference type="AlphaFoldDB" id="A0A9K3I589"/>
<keyword evidence="2" id="KW-1185">Reference proteome</keyword>
<sequence>MAKMATRSLPGKSLDMDSVPQSQNLLMNPSSELCKFTDPEIEGLFTCFPPETIFRPFDSSMKSDVVSPTWVCFTSLPFLLGYNYLFTDLTQRFFTLTGISNSQAMLMLWRVLHTIEQIISNKGIDFNLFELSYLYSHVTHGSHRFLFKAKPHQPLPILKTTQMIPHGRINSSLCEGILFLKGIVCPKKWILKGRI</sequence>
<reference evidence="1" key="2">
    <citation type="submission" date="2020-06" db="EMBL/GenBank/DDBJ databases">
        <title>Helianthus annuus Genome sequencing and assembly Release 2.</title>
        <authorList>
            <person name="Gouzy J."/>
            <person name="Langlade N."/>
            <person name="Munos S."/>
        </authorList>
    </citation>
    <scope>NUCLEOTIDE SEQUENCE</scope>
    <source>
        <tissue evidence="1">Leaves</tissue>
    </source>
</reference>
<name>A0A9K3I589_HELAN</name>
<organism evidence="1 2">
    <name type="scientific">Helianthus annuus</name>
    <name type="common">Common sunflower</name>
    <dbReference type="NCBI Taxonomy" id="4232"/>
    <lineage>
        <taxon>Eukaryota</taxon>
        <taxon>Viridiplantae</taxon>
        <taxon>Streptophyta</taxon>
        <taxon>Embryophyta</taxon>
        <taxon>Tracheophyta</taxon>
        <taxon>Spermatophyta</taxon>
        <taxon>Magnoliopsida</taxon>
        <taxon>eudicotyledons</taxon>
        <taxon>Gunneridae</taxon>
        <taxon>Pentapetalae</taxon>
        <taxon>asterids</taxon>
        <taxon>campanulids</taxon>
        <taxon>Asterales</taxon>
        <taxon>Asteraceae</taxon>
        <taxon>Asteroideae</taxon>
        <taxon>Heliantheae alliance</taxon>
        <taxon>Heliantheae</taxon>
        <taxon>Helianthus</taxon>
    </lineage>
</organism>